<evidence type="ECO:0000256" key="1">
    <source>
        <dbReference type="SAM" id="MobiDB-lite"/>
    </source>
</evidence>
<keyword evidence="3" id="KW-1185">Reference proteome</keyword>
<dbReference type="InterPro" id="IPR032710">
    <property type="entry name" value="NTF2-like_dom_sf"/>
</dbReference>
<dbReference type="Proteomes" id="UP000001396">
    <property type="component" value="Unassembled WGS sequence"/>
</dbReference>
<dbReference type="Gene3D" id="3.10.450.50">
    <property type="match status" value="1"/>
</dbReference>
<dbReference type="SUPFAM" id="SSF54427">
    <property type="entry name" value="NTF2-like"/>
    <property type="match status" value="1"/>
</dbReference>
<dbReference type="FunCoup" id="D3BUB4">
    <property type="interactions" value="171"/>
</dbReference>
<gene>
    <name evidence="2" type="ORF">PPL_11733</name>
</gene>
<feature type="region of interest" description="Disordered" evidence="1">
    <location>
        <begin position="16"/>
        <end position="36"/>
    </location>
</feature>
<proteinExistence type="predicted"/>
<name>D3BUB4_HETP5</name>
<dbReference type="EMBL" id="ADBJ01000059">
    <property type="protein sequence ID" value="EFA75048.1"/>
    <property type="molecule type" value="Genomic_DNA"/>
</dbReference>
<dbReference type="GeneID" id="31367201"/>
<protein>
    <submittedName>
        <fullName evidence="2">Uncharacterized protein</fullName>
    </submittedName>
</protein>
<dbReference type="InParanoid" id="D3BUB4"/>
<evidence type="ECO:0000313" key="2">
    <source>
        <dbReference type="EMBL" id="EFA75048.1"/>
    </source>
</evidence>
<dbReference type="PANTHER" id="PTHR34003:SF2">
    <property type="entry name" value="SNOAL-LIKE DOMAIN-CONTAINING PROTEIN"/>
    <property type="match status" value="1"/>
</dbReference>
<organism evidence="2 3">
    <name type="scientific">Heterostelium pallidum (strain ATCC 26659 / Pp 5 / PN500)</name>
    <name type="common">Cellular slime mold</name>
    <name type="synonym">Polysphondylium pallidum</name>
    <dbReference type="NCBI Taxonomy" id="670386"/>
    <lineage>
        <taxon>Eukaryota</taxon>
        <taxon>Amoebozoa</taxon>
        <taxon>Evosea</taxon>
        <taxon>Eumycetozoa</taxon>
        <taxon>Dictyostelia</taxon>
        <taxon>Acytosteliales</taxon>
        <taxon>Acytosteliaceae</taxon>
        <taxon>Heterostelium</taxon>
    </lineage>
</organism>
<accession>D3BUB4</accession>
<dbReference type="RefSeq" id="XP_020427182.1">
    <property type="nucleotide sequence ID" value="XM_020582482.1"/>
</dbReference>
<comment type="caution">
    <text evidence="2">The sequence shown here is derived from an EMBL/GenBank/DDBJ whole genome shotgun (WGS) entry which is preliminary data.</text>
</comment>
<reference evidence="2 3" key="1">
    <citation type="journal article" date="2011" name="Genome Res.">
        <title>Phylogeny-wide analysis of social amoeba genomes highlights ancient origins for complex intercellular communication.</title>
        <authorList>
            <person name="Heidel A.J."/>
            <person name="Lawal H.M."/>
            <person name="Felder M."/>
            <person name="Schilde C."/>
            <person name="Helps N.R."/>
            <person name="Tunggal B."/>
            <person name="Rivero F."/>
            <person name="John U."/>
            <person name="Schleicher M."/>
            <person name="Eichinger L."/>
            <person name="Platzer M."/>
            <person name="Noegel A.A."/>
            <person name="Schaap P."/>
            <person name="Gloeckner G."/>
        </authorList>
    </citation>
    <scope>NUCLEOTIDE SEQUENCE [LARGE SCALE GENOMIC DNA]</scope>
    <source>
        <strain evidence="3">ATCC 26659 / Pp 5 / PN500</strain>
    </source>
</reference>
<sequence length="185" mass="21406">MVQIKRFFSKIGNKIHKKGNSSKSSKKQTSNNLESAKYDNFQTSKYPVSIPSTTITNSATKVSTQYQSQVQQNSNLRLNLESIIKGIQENRILEVFDKFYHQDIVMYEKGDSTNRVGFAENRKVEEGFSSNATVHEAKVLKIIVDADNTAYEMFMDFTYGGNRIQKTQWAFQQWKDNKVIKEEFF</sequence>
<dbReference type="PANTHER" id="PTHR34003">
    <property type="entry name" value="BLL2395 PROTEIN"/>
    <property type="match status" value="1"/>
</dbReference>
<dbReference type="AlphaFoldDB" id="D3BUB4"/>
<evidence type="ECO:0000313" key="3">
    <source>
        <dbReference type="Proteomes" id="UP000001396"/>
    </source>
</evidence>
<feature type="compositionally biased region" description="Basic residues" evidence="1">
    <location>
        <begin position="16"/>
        <end position="26"/>
    </location>
</feature>